<evidence type="ECO:0000256" key="4">
    <source>
        <dbReference type="SAM" id="MobiDB-lite"/>
    </source>
</evidence>
<feature type="coiled-coil region" evidence="3">
    <location>
        <begin position="446"/>
        <end position="473"/>
    </location>
</feature>
<dbReference type="PANTHER" id="PTHR10039:SF17">
    <property type="entry name" value="FUNGAL STAND N-TERMINAL GOODBYE DOMAIN-CONTAINING PROTEIN-RELATED"/>
    <property type="match status" value="1"/>
</dbReference>
<dbReference type="SUPFAM" id="SSF52540">
    <property type="entry name" value="P-loop containing nucleoside triphosphate hydrolases"/>
    <property type="match status" value="1"/>
</dbReference>
<feature type="repeat" description="ANK" evidence="2">
    <location>
        <begin position="1105"/>
        <end position="1137"/>
    </location>
</feature>
<name>A0A3D8SHV8_9HELO</name>
<evidence type="ECO:0000256" key="1">
    <source>
        <dbReference type="ARBA" id="ARBA00022737"/>
    </source>
</evidence>
<protein>
    <submittedName>
        <fullName evidence="8">Uncharacterized protein</fullName>
    </submittedName>
</protein>
<dbReference type="SMART" id="SM00248">
    <property type="entry name" value="ANK"/>
    <property type="match status" value="4"/>
</dbReference>
<feature type="domain" description="GPI inositol-deacylase winged helix" evidence="5">
    <location>
        <begin position="786"/>
        <end position="873"/>
    </location>
</feature>
<evidence type="ECO:0000313" key="8">
    <source>
        <dbReference type="EMBL" id="RDW85935.1"/>
    </source>
</evidence>
<feature type="compositionally biased region" description="Basic and acidic residues" evidence="4">
    <location>
        <begin position="125"/>
        <end position="143"/>
    </location>
</feature>
<dbReference type="AlphaFoldDB" id="A0A3D8SHV8"/>
<evidence type="ECO:0000259" key="5">
    <source>
        <dbReference type="Pfam" id="PF22939"/>
    </source>
</evidence>
<dbReference type="Gene3D" id="1.25.40.20">
    <property type="entry name" value="Ankyrin repeat-containing domain"/>
    <property type="match status" value="1"/>
</dbReference>
<evidence type="ECO:0000256" key="3">
    <source>
        <dbReference type="SAM" id="Coils"/>
    </source>
</evidence>
<dbReference type="Pfam" id="PF22939">
    <property type="entry name" value="WHD_GPIID"/>
    <property type="match status" value="1"/>
</dbReference>
<dbReference type="Gene3D" id="3.40.50.300">
    <property type="entry name" value="P-loop containing nucleotide triphosphate hydrolases"/>
    <property type="match status" value="1"/>
</dbReference>
<reference evidence="8 9" key="1">
    <citation type="journal article" date="2018" name="IMA Fungus">
        <title>IMA Genome-F 9: Draft genome sequence of Annulohypoxylon stygium, Aspergillus mulundensis, Berkeleyomyces basicola (syn. Thielaviopsis basicola), Ceratocystis smalleyi, two Cercospora beticola strains, Coleophoma cylindrospora, Fusarium fracticaudum, Phialophora cf. hyalina, and Morchella septimelata.</title>
        <authorList>
            <person name="Wingfield B.D."/>
            <person name="Bills G.F."/>
            <person name="Dong Y."/>
            <person name="Huang W."/>
            <person name="Nel W.J."/>
            <person name="Swalarsk-Parry B.S."/>
            <person name="Vaghefi N."/>
            <person name="Wilken P.M."/>
            <person name="An Z."/>
            <person name="de Beer Z.W."/>
            <person name="De Vos L."/>
            <person name="Chen L."/>
            <person name="Duong T.A."/>
            <person name="Gao Y."/>
            <person name="Hammerbacher A."/>
            <person name="Kikkert J.R."/>
            <person name="Li Y."/>
            <person name="Li H."/>
            <person name="Li K."/>
            <person name="Li Q."/>
            <person name="Liu X."/>
            <person name="Ma X."/>
            <person name="Naidoo K."/>
            <person name="Pethybridge S.J."/>
            <person name="Sun J."/>
            <person name="Steenkamp E.T."/>
            <person name="van der Nest M.A."/>
            <person name="van Wyk S."/>
            <person name="Wingfield M.J."/>
            <person name="Xiong C."/>
            <person name="Yue Q."/>
            <person name="Zhang X."/>
        </authorList>
    </citation>
    <scope>NUCLEOTIDE SEQUENCE [LARGE SCALE GENOMIC DNA]</scope>
    <source>
        <strain evidence="8 9">BP5796</strain>
    </source>
</reference>
<keyword evidence="1" id="KW-0677">Repeat</keyword>
<gene>
    <name evidence="8" type="ORF">BP5796_04260</name>
</gene>
<keyword evidence="9" id="KW-1185">Reference proteome</keyword>
<dbReference type="InterPro" id="IPR036770">
    <property type="entry name" value="Ankyrin_rpt-contain_sf"/>
</dbReference>
<comment type="caution">
    <text evidence="8">The sequence shown here is derived from an EMBL/GenBank/DDBJ whole genome shotgun (WGS) entry which is preliminary data.</text>
</comment>
<accession>A0A3D8SHV8</accession>
<dbReference type="InterPro" id="IPR056884">
    <property type="entry name" value="NPHP3-like_N"/>
</dbReference>
<feature type="domain" description="Nephrocystin 3-like N-terminal" evidence="7">
    <location>
        <begin position="499"/>
        <end position="671"/>
    </location>
</feature>
<dbReference type="PROSITE" id="PS50297">
    <property type="entry name" value="ANK_REP_REGION"/>
    <property type="match status" value="3"/>
</dbReference>
<feature type="compositionally biased region" description="Low complexity" evidence="4">
    <location>
        <begin position="57"/>
        <end position="72"/>
    </location>
</feature>
<dbReference type="PROSITE" id="PS50088">
    <property type="entry name" value="ANK_REPEAT"/>
    <property type="match status" value="3"/>
</dbReference>
<dbReference type="Pfam" id="PF23239">
    <property type="entry name" value="DUF7069"/>
    <property type="match status" value="1"/>
</dbReference>
<feature type="repeat" description="ANK" evidence="2">
    <location>
        <begin position="1072"/>
        <end position="1104"/>
    </location>
</feature>
<evidence type="ECO:0000259" key="7">
    <source>
        <dbReference type="Pfam" id="PF24883"/>
    </source>
</evidence>
<dbReference type="InterPro" id="IPR002110">
    <property type="entry name" value="Ankyrin_rpt"/>
</dbReference>
<dbReference type="InterPro" id="IPR054471">
    <property type="entry name" value="GPIID_WHD"/>
</dbReference>
<feature type="compositionally biased region" description="Polar residues" evidence="4">
    <location>
        <begin position="86"/>
        <end position="100"/>
    </location>
</feature>
<feature type="region of interest" description="Disordered" evidence="4">
    <location>
        <begin position="57"/>
        <end position="143"/>
    </location>
</feature>
<feature type="domain" description="DUF7069" evidence="6">
    <location>
        <begin position="702"/>
        <end position="759"/>
    </location>
</feature>
<dbReference type="OrthoDB" id="194358at2759"/>
<dbReference type="InterPro" id="IPR055497">
    <property type="entry name" value="DUF7069"/>
</dbReference>
<feature type="repeat" description="ANK" evidence="2">
    <location>
        <begin position="1138"/>
        <end position="1164"/>
    </location>
</feature>
<evidence type="ECO:0000313" key="9">
    <source>
        <dbReference type="Proteomes" id="UP000256328"/>
    </source>
</evidence>
<organism evidence="8 9">
    <name type="scientific">Coleophoma crateriformis</name>
    <dbReference type="NCBI Taxonomy" id="565419"/>
    <lineage>
        <taxon>Eukaryota</taxon>
        <taxon>Fungi</taxon>
        <taxon>Dikarya</taxon>
        <taxon>Ascomycota</taxon>
        <taxon>Pezizomycotina</taxon>
        <taxon>Leotiomycetes</taxon>
        <taxon>Helotiales</taxon>
        <taxon>Dermateaceae</taxon>
        <taxon>Coleophoma</taxon>
    </lineage>
</organism>
<dbReference type="InterPro" id="IPR027417">
    <property type="entry name" value="P-loop_NTPase"/>
</dbReference>
<proteinExistence type="predicted"/>
<feature type="compositionally biased region" description="Low complexity" evidence="4">
    <location>
        <begin position="109"/>
        <end position="120"/>
    </location>
</feature>
<dbReference type="Pfam" id="PF00023">
    <property type="entry name" value="Ank"/>
    <property type="match status" value="1"/>
</dbReference>
<dbReference type="EMBL" id="PDLN01000005">
    <property type="protein sequence ID" value="RDW85935.1"/>
    <property type="molecule type" value="Genomic_DNA"/>
</dbReference>
<feature type="compositionally biased region" description="Basic residues" evidence="4">
    <location>
        <begin position="27"/>
        <end position="42"/>
    </location>
</feature>
<dbReference type="Proteomes" id="UP000256328">
    <property type="component" value="Unassembled WGS sequence"/>
</dbReference>
<evidence type="ECO:0000256" key="2">
    <source>
        <dbReference type="PROSITE-ProRule" id="PRU00023"/>
    </source>
</evidence>
<dbReference type="SUPFAM" id="SSF48403">
    <property type="entry name" value="Ankyrin repeat"/>
    <property type="match status" value="1"/>
</dbReference>
<feature type="region of interest" description="Disordered" evidence="4">
    <location>
        <begin position="1"/>
        <end position="42"/>
    </location>
</feature>
<sequence length="1164" mass="133344">MAPKRKAREQLAGHLQKVPAHEGHASGVRRQRGQLLHLKSRHPSLITLAAGQRRIQNEQNNEQPQQASSSNQHPNVTDHERADQHSLGNSTNTRPFQNTRLRTKERGISQQRPPHAASSSPPRPHRYEQHDQKEREEEIQTRRDLDVDANHDFIFDTALNVLRIILEYESSRTFLVYAHENEHSEKKASQKIAQKLINWLNCIGTNLQSDQLPKGSDKGTFFCHSVHDEAVHDILHNQMCLLPRRIHSESVDKVILCGSELLAEYMESDFYQTYRKAIHYTFNDVEKTGNEIKESWRQIVENSLDKPGFHHVLTEVALLELPEKKPETSAKIIPVELNGECNKILPANLFPPTNVRIKSTKAYTEVDLHKKLFTLLPRIFERKDSAIKKVEMAYHMCMKIPTDSEMYRASVINKFYHEVFRKLEDDMRSISFGDFITKLRYLPAQMTQIQGTLKFLQEKAVSAEEREQLAREEKCHQALFPLGMDYSHQKDQNPQRVPGTCLWALEHENYFRWKDNNTQRLLWISADAGCGKSVLSRCIVDEDLPKTLHRTRSCIIYFFFKDTSDDQRSARKALLSLLHQLISQRHSLIKYVLPLYKEQGDKIKDASFSKIWSILMDSVKDRETGQVICLLDALDECRQEEREDLISSIGEFCISEKRSPRCDLRFLITSRPYLDLKAAFANIVNTSMGIQLDGTTESEQIKMEIDLVIKHRVAELDRKLSFPVKVRDYLQKTLLEMEQRTYLWLRLVLDSLPKRWPRTVTMMKKEITTLPKGIDAAYESLLTKCDDEEYTRKVLEIVLAAYRPLTLKEISEALCISEETRSYSSLDLEDEESLQELLPGRCGLMITIIDSKVYFIHQTVKEFLLKKVDVQDFTHGRHKIEENGAPQESVWNGSFTNQQSHYRIAMACMRTLLFPEISTKDFDACQSLIETYQRTTEREHGHTPAFFSYTALYWADHYRDCQRRIDIEKRLVPKNVLISSKESQVIGTVAQVAAAGQHEQIFNLHIDDISNIDEITDGQYGTLLVAAAYGGNIKITRKVLVDRRAEINTQGGREMVELLLSRGAEVNTQGGSYGTALQAASGRGHREIVELLLSRGAEVNIQGGHYGTALQAAIVQGHREIVELLLSRGAEVNTQGGRYGTALQAASGRGHREIVELLLSRGAK</sequence>
<evidence type="ECO:0000259" key="6">
    <source>
        <dbReference type="Pfam" id="PF23239"/>
    </source>
</evidence>
<dbReference type="PANTHER" id="PTHR10039">
    <property type="entry name" value="AMELOGENIN"/>
    <property type="match status" value="1"/>
</dbReference>
<keyword evidence="3" id="KW-0175">Coiled coil</keyword>
<dbReference type="Pfam" id="PF24883">
    <property type="entry name" value="NPHP3_N"/>
    <property type="match status" value="1"/>
</dbReference>
<dbReference type="Pfam" id="PF12796">
    <property type="entry name" value="Ank_2"/>
    <property type="match status" value="1"/>
</dbReference>
<keyword evidence="2" id="KW-0040">ANK repeat</keyword>